<dbReference type="InterPro" id="IPR022643">
    <property type="entry name" value="De-COase2_C"/>
</dbReference>
<accession>A0ABV5CVT3</accession>
<evidence type="ECO:0000256" key="3">
    <source>
        <dbReference type="RuleBase" id="RU003737"/>
    </source>
</evidence>
<evidence type="ECO:0000313" key="7">
    <source>
        <dbReference type="EMBL" id="MFB6396114.1"/>
    </source>
</evidence>
<gene>
    <name evidence="7" type="ORF">AAFH96_23830</name>
</gene>
<dbReference type="PRINTS" id="PR01179">
    <property type="entry name" value="ODADCRBXLASE"/>
</dbReference>
<dbReference type="PANTHER" id="PTHR43727:SF2">
    <property type="entry name" value="GROUP IV DECARBOXYLASE"/>
    <property type="match status" value="1"/>
</dbReference>
<protein>
    <submittedName>
        <fullName evidence="7">Type III PLP-dependent enzyme</fullName>
    </submittedName>
</protein>
<evidence type="ECO:0000256" key="2">
    <source>
        <dbReference type="ARBA" id="ARBA00022898"/>
    </source>
</evidence>
<dbReference type="SUPFAM" id="SSF51419">
    <property type="entry name" value="PLP-binding barrel"/>
    <property type="match status" value="1"/>
</dbReference>
<keyword evidence="2" id="KW-0663">Pyridoxal phosphate</keyword>
<evidence type="ECO:0000313" key="8">
    <source>
        <dbReference type="Proteomes" id="UP001582793"/>
    </source>
</evidence>
<comment type="caution">
    <text evidence="7">The sequence shown here is derived from an EMBL/GenBank/DDBJ whole genome shotgun (WGS) entry which is preliminary data.</text>
</comment>
<dbReference type="InterPro" id="IPR002433">
    <property type="entry name" value="Orn_de-COase"/>
</dbReference>
<dbReference type="InterPro" id="IPR022644">
    <property type="entry name" value="De-COase2_N"/>
</dbReference>
<name>A0ABV5CVT3_9ACTN</name>
<dbReference type="Proteomes" id="UP001582793">
    <property type="component" value="Unassembled WGS sequence"/>
</dbReference>
<dbReference type="EMBL" id="JBCGDC010000079">
    <property type="protein sequence ID" value="MFB6396114.1"/>
    <property type="molecule type" value="Genomic_DNA"/>
</dbReference>
<dbReference type="Gene3D" id="3.20.20.10">
    <property type="entry name" value="Alanine racemase"/>
    <property type="match status" value="1"/>
</dbReference>
<dbReference type="InterPro" id="IPR009006">
    <property type="entry name" value="Ala_racemase/Decarboxylase_C"/>
</dbReference>
<keyword evidence="8" id="KW-1185">Reference proteome</keyword>
<dbReference type="InterPro" id="IPR029066">
    <property type="entry name" value="PLP-binding_barrel"/>
</dbReference>
<dbReference type="PANTHER" id="PTHR43727">
    <property type="entry name" value="DIAMINOPIMELATE DECARBOXYLASE"/>
    <property type="match status" value="1"/>
</dbReference>
<dbReference type="PRINTS" id="PR01182">
    <property type="entry name" value="ORNDCRBXLASE"/>
</dbReference>
<feature type="domain" description="Orn/DAP/Arg decarboxylase 2 N-terminal" evidence="6">
    <location>
        <begin position="49"/>
        <end position="298"/>
    </location>
</feature>
<evidence type="ECO:0000256" key="4">
    <source>
        <dbReference type="SAM" id="MobiDB-lite"/>
    </source>
</evidence>
<dbReference type="Gene3D" id="2.40.37.10">
    <property type="entry name" value="Lyase, Ornithine Decarboxylase, Chain A, domain 1"/>
    <property type="match status" value="1"/>
</dbReference>
<dbReference type="InterPro" id="IPR000183">
    <property type="entry name" value="Orn/DAP/Arg_de-COase"/>
</dbReference>
<reference evidence="7 8" key="1">
    <citation type="submission" date="2024-04" db="EMBL/GenBank/DDBJ databases">
        <title>Polymorphospora sp. isolated from Baiyangdian Lake in Xiong'an New Area.</title>
        <authorList>
            <person name="Zhang X."/>
            <person name="Liu J."/>
        </authorList>
    </citation>
    <scope>NUCLEOTIDE SEQUENCE [LARGE SCALE GENOMIC DNA]</scope>
    <source>
        <strain evidence="7 8">2-325</strain>
    </source>
</reference>
<dbReference type="Pfam" id="PF00278">
    <property type="entry name" value="Orn_DAP_Arg_deC"/>
    <property type="match status" value="1"/>
</dbReference>
<feature type="domain" description="Orn/DAP/Arg decarboxylase 2 C-terminal" evidence="5">
    <location>
        <begin position="44"/>
        <end position="392"/>
    </location>
</feature>
<comment type="cofactor">
    <cofactor evidence="1">
        <name>pyridoxal 5'-phosphate</name>
        <dbReference type="ChEBI" id="CHEBI:597326"/>
    </cofactor>
</comment>
<organism evidence="7 8">
    <name type="scientific">Polymorphospora lycopeni</name>
    <dbReference type="NCBI Taxonomy" id="3140240"/>
    <lineage>
        <taxon>Bacteria</taxon>
        <taxon>Bacillati</taxon>
        <taxon>Actinomycetota</taxon>
        <taxon>Actinomycetes</taxon>
        <taxon>Micromonosporales</taxon>
        <taxon>Micromonosporaceae</taxon>
        <taxon>Polymorphospora</taxon>
    </lineage>
</organism>
<evidence type="ECO:0000259" key="6">
    <source>
        <dbReference type="Pfam" id="PF02784"/>
    </source>
</evidence>
<evidence type="ECO:0000256" key="1">
    <source>
        <dbReference type="ARBA" id="ARBA00001933"/>
    </source>
</evidence>
<proteinExistence type="inferred from homology"/>
<dbReference type="Pfam" id="PF02784">
    <property type="entry name" value="Orn_Arg_deC_N"/>
    <property type="match status" value="1"/>
</dbReference>
<sequence>MTPNGVRPADATGAGDRAGHPAAPTTVAAPDHAALARRFGTPAYVYDLDEVTRALGDLSASLPTGTRVYYSLKANPHPALVAALVSAGCHPEITSSGEVDVALTAGADPADCLYTGPGKTPGALAYALDRGVRVFSVESRTDLLRLDTAATGHGVRVDCLVRVNGAAAGGSGLRMTGTASQFGVDLADVPALLDTAARCPAVTVRGAHFYSITNAATEEALVAELCGSIRTAAWLREKGLPLEVLDIGGGFAAPYARPGERVGYPGLAAALTAELDDRVAGWRDGDPRIAVETGRHLVGTSGTLLTTVLDVKDSHGRRFAVLDAGINHLGGLSGLRRLLPTSAQPIQAVAKEADDAGVDLAGPLCTPLDMLGHGLGLPGLAPGDVLAIPNVGAYGLSASLLGFLSHPVPTEVVVAGGRVVSASRIELRREPVPAGD</sequence>
<dbReference type="RefSeq" id="WP_375735675.1">
    <property type="nucleotide sequence ID" value="NZ_JBCGDC010000079.1"/>
</dbReference>
<comment type="similarity">
    <text evidence="3">Belongs to the Orn/Lys/Arg decarboxylase class-II family.</text>
</comment>
<evidence type="ECO:0000259" key="5">
    <source>
        <dbReference type="Pfam" id="PF00278"/>
    </source>
</evidence>
<feature type="region of interest" description="Disordered" evidence="4">
    <location>
        <begin position="1"/>
        <end position="29"/>
    </location>
</feature>
<dbReference type="SUPFAM" id="SSF50621">
    <property type="entry name" value="Alanine racemase C-terminal domain-like"/>
    <property type="match status" value="1"/>
</dbReference>